<dbReference type="AlphaFoldDB" id="A0ABD2CJ09"/>
<evidence type="ECO:0000256" key="1">
    <source>
        <dbReference type="SAM" id="MobiDB-lite"/>
    </source>
</evidence>
<dbReference type="Proteomes" id="UP001607303">
    <property type="component" value="Unassembled WGS sequence"/>
</dbReference>
<evidence type="ECO:0000313" key="3">
    <source>
        <dbReference type="Proteomes" id="UP001607303"/>
    </source>
</evidence>
<gene>
    <name evidence="2" type="ORF">V1477_007287</name>
</gene>
<comment type="caution">
    <text evidence="2">The sequence shown here is derived from an EMBL/GenBank/DDBJ whole genome shotgun (WGS) entry which is preliminary data.</text>
</comment>
<feature type="compositionally biased region" description="Acidic residues" evidence="1">
    <location>
        <begin position="1"/>
        <end position="11"/>
    </location>
</feature>
<name>A0ABD2CJ09_VESMC</name>
<feature type="compositionally biased region" description="Basic and acidic residues" evidence="1">
    <location>
        <begin position="12"/>
        <end position="50"/>
    </location>
</feature>
<accession>A0ABD2CJ09</accession>
<dbReference type="EMBL" id="JAYRBN010000050">
    <property type="protein sequence ID" value="KAL2744745.1"/>
    <property type="molecule type" value="Genomic_DNA"/>
</dbReference>
<organism evidence="2 3">
    <name type="scientific">Vespula maculifrons</name>
    <name type="common">Eastern yellow jacket</name>
    <name type="synonym">Wasp</name>
    <dbReference type="NCBI Taxonomy" id="7453"/>
    <lineage>
        <taxon>Eukaryota</taxon>
        <taxon>Metazoa</taxon>
        <taxon>Ecdysozoa</taxon>
        <taxon>Arthropoda</taxon>
        <taxon>Hexapoda</taxon>
        <taxon>Insecta</taxon>
        <taxon>Pterygota</taxon>
        <taxon>Neoptera</taxon>
        <taxon>Endopterygota</taxon>
        <taxon>Hymenoptera</taxon>
        <taxon>Apocrita</taxon>
        <taxon>Aculeata</taxon>
        <taxon>Vespoidea</taxon>
        <taxon>Vespidae</taxon>
        <taxon>Vespinae</taxon>
        <taxon>Vespula</taxon>
    </lineage>
</organism>
<proteinExistence type="predicted"/>
<evidence type="ECO:0000313" key="2">
    <source>
        <dbReference type="EMBL" id="KAL2744745.1"/>
    </source>
</evidence>
<reference evidence="2 3" key="1">
    <citation type="journal article" date="2024" name="Ann. Entomol. Soc. Am.">
        <title>Genomic analyses of the southern and eastern yellowjacket wasps (Hymenoptera: Vespidae) reveal evolutionary signatures of social life.</title>
        <authorList>
            <person name="Catto M.A."/>
            <person name="Caine P.B."/>
            <person name="Orr S.E."/>
            <person name="Hunt B.G."/>
            <person name="Goodisman M.A.D."/>
        </authorList>
    </citation>
    <scope>NUCLEOTIDE SEQUENCE [LARGE SCALE GENOMIC DNA]</scope>
    <source>
        <strain evidence="2">232</strain>
        <tissue evidence="2">Head and thorax</tissue>
    </source>
</reference>
<sequence length="175" mass="20087">MGVVEEGEDEEERKLEKEKKRGDGVRNDTRKEPMKGTSETTKKRASDRGESIRLKGLSLKVISSDKEGEEIGTIVGSPIYLRRNRKKNSTCYGITIDSDNRTFLALLSNVHRYRSRYGRICRSSGEESKRKKGEEENKQKLIRSSIKFNKHLPRVNTENDLSRINAFSHLTKTNL</sequence>
<keyword evidence="3" id="KW-1185">Reference proteome</keyword>
<protein>
    <submittedName>
        <fullName evidence="2">Uncharacterized protein</fullName>
    </submittedName>
</protein>
<feature type="region of interest" description="Disordered" evidence="1">
    <location>
        <begin position="1"/>
        <end position="50"/>
    </location>
</feature>